<proteinExistence type="predicted"/>
<dbReference type="RefSeq" id="WP_161790871.1">
    <property type="nucleotide sequence ID" value="NZ_CADFGF010000014.1"/>
</dbReference>
<evidence type="ECO:0000313" key="2">
    <source>
        <dbReference type="EMBL" id="NLP64901.1"/>
    </source>
</evidence>
<name>A0A8T6ZJB9_9BURK</name>
<reference evidence="2" key="1">
    <citation type="journal article" date="2015" name="Genome Announc.">
        <title>Draft Genome Sequence of the Polyhydroxyalkanoate-Producing Bacterium Burkholderia sacchari LMG 19450 Isolated from Brazilian Sugarcane Plantation Soil.</title>
        <authorList>
            <person name="Alexandrino P.M."/>
            <person name="Mendonca T.T."/>
            <person name="Guaman Bautista L.P."/>
            <person name="Cherix J."/>
            <person name="Lozano-Sakalauskas G.C."/>
            <person name="Fujita A."/>
            <person name="Ramos Filho E."/>
            <person name="Long P."/>
            <person name="Padilla G."/>
            <person name="Taciro M.K."/>
            <person name="Gomez J.G."/>
            <person name="Silva L.F."/>
        </authorList>
    </citation>
    <scope>NUCLEOTIDE SEQUENCE</scope>
    <source>
        <strain evidence="2">LMG 19450</strain>
    </source>
</reference>
<dbReference type="AlphaFoldDB" id="A0A8T6ZJB9"/>
<keyword evidence="3" id="KW-1185">Reference proteome</keyword>
<dbReference type="Proteomes" id="UP000030460">
    <property type="component" value="Unassembled WGS sequence"/>
</dbReference>
<evidence type="ECO:0000313" key="3">
    <source>
        <dbReference type="Proteomes" id="UP000030460"/>
    </source>
</evidence>
<organism evidence="2 3">
    <name type="scientific">Paraburkholderia sacchari</name>
    <dbReference type="NCBI Taxonomy" id="159450"/>
    <lineage>
        <taxon>Bacteria</taxon>
        <taxon>Pseudomonadati</taxon>
        <taxon>Pseudomonadota</taxon>
        <taxon>Betaproteobacteria</taxon>
        <taxon>Burkholderiales</taxon>
        <taxon>Burkholderiaceae</taxon>
        <taxon>Paraburkholderia</taxon>
    </lineage>
</organism>
<reference evidence="2" key="2">
    <citation type="submission" date="2020-04" db="EMBL/GenBank/DDBJ databases">
        <authorList>
            <person name="Alexandrino P."/>
            <person name="Mendonca T."/>
            <person name="Guaman L."/>
            <person name="Cherix J."/>
            <person name="Lozano-Sakalauskas G."/>
            <person name="Fujita A."/>
            <person name="Filho E.R."/>
            <person name="Long P."/>
            <person name="Padilla G."/>
            <person name="Taciro M.K."/>
            <person name="Gomez J.G."/>
            <person name="Silva L.F."/>
            <person name="Torres M."/>
        </authorList>
    </citation>
    <scope>NUCLEOTIDE SEQUENCE</scope>
    <source>
        <strain evidence="2">LMG 19450</strain>
    </source>
</reference>
<feature type="chain" id="PRO_5035791401" evidence="1">
    <location>
        <begin position="29"/>
        <end position="462"/>
    </location>
</feature>
<dbReference type="Pfam" id="PF07044">
    <property type="entry name" value="DUF1329"/>
    <property type="match status" value="1"/>
</dbReference>
<dbReference type="InterPro" id="IPR010752">
    <property type="entry name" value="DUF1329"/>
</dbReference>
<feature type="signal peptide" evidence="1">
    <location>
        <begin position="1"/>
        <end position="28"/>
    </location>
</feature>
<evidence type="ECO:0000256" key="1">
    <source>
        <dbReference type="SAM" id="SignalP"/>
    </source>
</evidence>
<dbReference type="EMBL" id="JTDB02000010">
    <property type="protein sequence ID" value="NLP64901.1"/>
    <property type="molecule type" value="Genomic_DNA"/>
</dbReference>
<dbReference type="CDD" id="cd16329">
    <property type="entry name" value="LolA_like"/>
    <property type="match status" value="1"/>
</dbReference>
<dbReference type="Gene3D" id="2.50.20.10">
    <property type="entry name" value="Lipoprotein localisation LolA/LolB/LppX"/>
    <property type="match status" value="1"/>
</dbReference>
<accession>A0A8T6ZJB9</accession>
<comment type="caution">
    <text evidence="2">The sequence shown here is derived from an EMBL/GenBank/DDBJ whole genome shotgun (WGS) entry which is preliminary data.</text>
</comment>
<protein>
    <submittedName>
        <fullName evidence="2">DUF1329 domain-containing protein</fullName>
    </submittedName>
</protein>
<sequence>MSPFNMKGAVISCSIALFSVCSIQSAFAKVEPSEAAELGASLTCLGAQKAASKDGKIPAFGGQWKGVPPGVTYNGPGSPLPNPYANEKPTIVITAANMDQYADHLSDGLKDLLKKYPDTMKVPVYATHRDFAYPSWFCENAKQNALNSELANDGEGIVATTGTVPFPIPKSGLELYWNMNNPWGPWTRSDTIDQAVVYSNGNIVWGRAQEKCLVPRTDPKQRVSTVGGVNAYCYGETDKPERDQGTAIVSTDYFNYVTQPRDAYQYSPGTRRVRQLPSFGFDMPQGPGGFRTVDDDQLFNGSPERYNWKIVGKKALYIPYNNYLISDPKMKYDDLLKTRGVPNPDYMRYELHRVWVLEATLKQGYRHQYAKRVLYIDEDNWTAVMSDEYDNRGSLWRVAMVNWVNAFINNKNLASAQIYMDLQAGSYLVDGLFAQQRKAPIIDQGGMTADMFTPDALRRMGQ</sequence>
<dbReference type="OrthoDB" id="6751304at2"/>
<gene>
    <name evidence="2" type="ORF">NH14_027915</name>
</gene>
<keyword evidence="1" id="KW-0732">Signal</keyword>